<evidence type="ECO:0000313" key="1">
    <source>
        <dbReference type="EMBL" id="CAA9308218.1"/>
    </source>
</evidence>
<gene>
    <name evidence="1" type="ORF">AVDCRST_MAG07-422</name>
</gene>
<accession>A0A6J4KK33</accession>
<sequence length="41" mass="4591">MVAPALPAAPWRHRAAPRWRRAAPGWWRGSCSCCSPLPHAR</sequence>
<proteinExistence type="predicted"/>
<dbReference type="AlphaFoldDB" id="A0A6J4KK33"/>
<dbReference type="EMBL" id="CADCUB010000018">
    <property type="protein sequence ID" value="CAA9308218.1"/>
    <property type="molecule type" value="Genomic_DNA"/>
</dbReference>
<name>A0A6J4KK33_9ACTN</name>
<reference evidence="1" key="1">
    <citation type="submission" date="2020-02" db="EMBL/GenBank/DDBJ databases">
        <authorList>
            <person name="Meier V. D."/>
        </authorList>
    </citation>
    <scope>NUCLEOTIDE SEQUENCE</scope>
    <source>
        <strain evidence="1">AVDCRST_MAG07</strain>
    </source>
</reference>
<organism evidence="1">
    <name type="scientific">uncultured Frankineae bacterium</name>
    <dbReference type="NCBI Taxonomy" id="437475"/>
    <lineage>
        <taxon>Bacteria</taxon>
        <taxon>Bacillati</taxon>
        <taxon>Actinomycetota</taxon>
        <taxon>Actinomycetes</taxon>
        <taxon>Frankiales</taxon>
        <taxon>environmental samples</taxon>
    </lineage>
</organism>
<protein>
    <submittedName>
        <fullName evidence="1">Uncharacterized protein</fullName>
    </submittedName>
</protein>